<name>A0A0W8G3D8_9ZZZZ</name>
<dbReference type="PROSITE" id="PS00380">
    <property type="entry name" value="RHODANESE_1"/>
    <property type="match status" value="1"/>
</dbReference>
<dbReference type="PROSITE" id="PS51257">
    <property type="entry name" value="PROKAR_LIPOPROTEIN"/>
    <property type="match status" value="1"/>
</dbReference>
<comment type="caution">
    <text evidence="2">The sequence shown here is derived from an EMBL/GenBank/DDBJ whole genome shotgun (WGS) entry which is preliminary data.</text>
</comment>
<dbReference type="Pfam" id="PF00581">
    <property type="entry name" value="Rhodanese"/>
    <property type="match status" value="1"/>
</dbReference>
<organism evidence="2">
    <name type="scientific">hydrocarbon metagenome</name>
    <dbReference type="NCBI Taxonomy" id="938273"/>
    <lineage>
        <taxon>unclassified sequences</taxon>
        <taxon>metagenomes</taxon>
        <taxon>ecological metagenomes</taxon>
    </lineage>
</organism>
<gene>
    <name evidence="2" type="ORF">ASZ90_002495</name>
</gene>
<dbReference type="PROSITE" id="PS50206">
    <property type="entry name" value="RHODANESE_3"/>
    <property type="match status" value="1"/>
</dbReference>
<dbReference type="PANTHER" id="PTHR43031">
    <property type="entry name" value="FAD-DEPENDENT OXIDOREDUCTASE"/>
    <property type="match status" value="1"/>
</dbReference>
<dbReference type="SUPFAM" id="SSF52821">
    <property type="entry name" value="Rhodanese/Cell cycle control phosphatase"/>
    <property type="match status" value="1"/>
</dbReference>
<dbReference type="EMBL" id="LNQE01000304">
    <property type="protein sequence ID" value="KUG27637.1"/>
    <property type="molecule type" value="Genomic_DNA"/>
</dbReference>
<dbReference type="AlphaFoldDB" id="A0A0W8G3D8"/>
<protein>
    <recommendedName>
        <fullName evidence="1">Rhodanese domain-containing protein</fullName>
    </recommendedName>
</protein>
<sequence length="148" mass="16033">MGIERSAGSAGAGNFGAGCAGTARGRGVGAFLALFCAVLWLWAGPARADEDCRFSPPEAERYRLATPDLFIVDLRTNREFEVSHLPGAVHIPAFEVEKRLDEIPQGGNVLLYCGFGTRSVPFGRKLRALRPDLARVCCIDGRPIFPEK</sequence>
<dbReference type="GO" id="GO:0004792">
    <property type="term" value="F:thiosulfate-cyanide sulfurtransferase activity"/>
    <property type="evidence" value="ECO:0007669"/>
    <property type="project" value="InterPro"/>
</dbReference>
<dbReference type="CDD" id="cd00158">
    <property type="entry name" value="RHOD"/>
    <property type="match status" value="1"/>
</dbReference>
<reference evidence="2" key="1">
    <citation type="journal article" date="2015" name="Proc. Natl. Acad. Sci. U.S.A.">
        <title>Networks of energetic and metabolic interactions define dynamics in microbial communities.</title>
        <authorList>
            <person name="Embree M."/>
            <person name="Liu J.K."/>
            <person name="Al-Bassam M.M."/>
            <person name="Zengler K."/>
        </authorList>
    </citation>
    <scope>NUCLEOTIDE SEQUENCE</scope>
</reference>
<accession>A0A0W8G3D8</accession>
<dbReference type="InterPro" id="IPR001307">
    <property type="entry name" value="Thiosulphate_STrfase_CS"/>
</dbReference>
<dbReference type="Gene3D" id="3.40.250.10">
    <property type="entry name" value="Rhodanese-like domain"/>
    <property type="match status" value="1"/>
</dbReference>
<feature type="domain" description="Rhodanese" evidence="1">
    <location>
        <begin position="65"/>
        <end position="146"/>
    </location>
</feature>
<dbReference type="InterPro" id="IPR001763">
    <property type="entry name" value="Rhodanese-like_dom"/>
</dbReference>
<evidence type="ECO:0000259" key="1">
    <source>
        <dbReference type="PROSITE" id="PS50206"/>
    </source>
</evidence>
<proteinExistence type="predicted"/>
<dbReference type="InterPro" id="IPR036873">
    <property type="entry name" value="Rhodanese-like_dom_sf"/>
</dbReference>
<evidence type="ECO:0000313" key="2">
    <source>
        <dbReference type="EMBL" id="KUG27637.1"/>
    </source>
</evidence>
<dbReference type="InterPro" id="IPR050229">
    <property type="entry name" value="GlpE_sulfurtransferase"/>
</dbReference>
<dbReference type="PANTHER" id="PTHR43031:SF1">
    <property type="entry name" value="PYRIDINE NUCLEOTIDE-DISULPHIDE OXIDOREDUCTASE"/>
    <property type="match status" value="1"/>
</dbReference>
<dbReference type="SMART" id="SM00450">
    <property type="entry name" value="RHOD"/>
    <property type="match status" value="1"/>
</dbReference>